<evidence type="ECO:0000313" key="3">
    <source>
        <dbReference type="Proteomes" id="UP000237105"/>
    </source>
</evidence>
<organism evidence="2 3">
    <name type="scientific">Parasponia andersonii</name>
    <name type="common">Sponia andersonii</name>
    <dbReference type="NCBI Taxonomy" id="3476"/>
    <lineage>
        <taxon>Eukaryota</taxon>
        <taxon>Viridiplantae</taxon>
        <taxon>Streptophyta</taxon>
        <taxon>Embryophyta</taxon>
        <taxon>Tracheophyta</taxon>
        <taxon>Spermatophyta</taxon>
        <taxon>Magnoliopsida</taxon>
        <taxon>eudicotyledons</taxon>
        <taxon>Gunneridae</taxon>
        <taxon>Pentapetalae</taxon>
        <taxon>rosids</taxon>
        <taxon>fabids</taxon>
        <taxon>Rosales</taxon>
        <taxon>Cannabaceae</taxon>
        <taxon>Parasponia</taxon>
    </lineage>
</organism>
<dbReference type="OrthoDB" id="10261072at2759"/>
<accession>A0A2P5CZW4</accession>
<dbReference type="AlphaFoldDB" id="A0A2P5CZW4"/>
<proteinExistence type="predicted"/>
<name>A0A2P5CZW4_PARAD</name>
<dbReference type="STRING" id="3476.A0A2P5CZW4"/>
<protein>
    <submittedName>
        <fullName evidence="2">Uncharacterized protein</fullName>
    </submittedName>
</protein>
<evidence type="ECO:0000313" key="2">
    <source>
        <dbReference type="EMBL" id="PON66589.1"/>
    </source>
</evidence>
<comment type="caution">
    <text evidence="2">The sequence shown here is derived from an EMBL/GenBank/DDBJ whole genome shotgun (WGS) entry which is preliminary data.</text>
</comment>
<reference evidence="3" key="1">
    <citation type="submission" date="2016-06" db="EMBL/GenBank/DDBJ databases">
        <title>Parallel loss of symbiosis genes in relatives of nitrogen-fixing non-legume Parasponia.</title>
        <authorList>
            <person name="Van Velzen R."/>
            <person name="Holmer R."/>
            <person name="Bu F."/>
            <person name="Rutten L."/>
            <person name="Van Zeijl A."/>
            <person name="Liu W."/>
            <person name="Santuari L."/>
            <person name="Cao Q."/>
            <person name="Sharma T."/>
            <person name="Shen D."/>
            <person name="Roswanjaya Y."/>
            <person name="Wardhani T."/>
            <person name="Kalhor M.S."/>
            <person name="Jansen J."/>
            <person name="Van den Hoogen J."/>
            <person name="Gungor B."/>
            <person name="Hartog M."/>
            <person name="Hontelez J."/>
            <person name="Verver J."/>
            <person name="Yang W.-C."/>
            <person name="Schijlen E."/>
            <person name="Repin R."/>
            <person name="Schilthuizen M."/>
            <person name="Schranz E."/>
            <person name="Heidstra R."/>
            <person name="Miyata K."/>
            <person name="Fedorova E."/>
            <person name="Kohlen W."/>
            <person name="Bisseling T."/>
            <person name="Smit S."/>
            <person name="Geurts R."/>
        </authorList>
    </citation>
    <scope>NUCLEOTIDE SEQUENCE [LARGE SCALE GENOMIC DNA]</scope>
    <source>
        <strain evidence="3">cv. WU1-14</strain>
    </source>
</reference>
<evidence type="ECO:0000256" key="1">
    <source>
        <dbReference type="SAM" id="MobiDB-lite"/>
    </source>
</evidence>
<gene>
    <name evidence="2" type="ORF">PanWU01x14_108310</name>
</gene>
<sequence length="74" mass="7917">MGTTTPSLCHNARSSTNNSIEIKEPATKLPEVHENGIGGVSQGLISFFKLKKLSVNTFVPSRVSPLSAGYDLSR</sequence>
<feature type="region of interest" description="Disordered" evidence="1">
    <location>
        <begin position="1"/>
        <end position="22"/>
    </location>
</feature>
<dbReference type="Proteomes" id="UP000237105">
    <property type="component" value="Unassembled WGS sequence"/>
</dbReference>
<keyword evidence="3" id="KW-1185">Reference proteome</keyword>
<dbReference type="EMBL" id="JXTB01000078">
    <property type="protein sequence ID" value="PON66589.1"/>
    <property type="molecule type" value="Genomic_DNA"/>
</dbReference>
<feature type="compositionally biased region" description="Polar residues" evidence="1">
    <location>
        <begin position="1"/>
        <end position="20"/>
    </location>
</feature>